<evidence type="ECO:0000259" key="1">
    <source>
        <dbReference type="PROSITE" id="PS50943"/>
    </source>
</evidence>
<dbReference type="EMBL" id="WHNW01000004">
    <property type="protein sequence ID" value="MPV86131.1"/>
    <property type="molecule type" value="Genomic_DNA"/>
</dbReference>
<dbReference type="Gene3D" id="1.10.260.40">
    <property type="entry name" value="lambda repressor-like DNA-binding domains"/>
    <property type="match status" value="1"/>
</dbReference>
<dbReference type="InterPro" id="IPR010982">
    <property type="entry name" value="Lambda_DNA-bd_dom_sf"/>
</dbReference>
<dbReference type="InterPro" id="IPR001387">
    <property type="entry name" value="Cro/C1-type_HTH"/>
</dbReference>
<evidence type="ECO:0000313" key="2">
    <source>
        <dbReference type="EMBL" id="MPV86131.1"/>
    </source>
</evidence>
<dbReference type="SUPFAM" id="SSF47413">
    <property type="entry name" value="lambda repressor-like DNA-binding domains"/>
    <property type="match status" value="1"/>
</dbReference>
<dbReference type="GO" id="GO:0003677">
    <property type="term" value="F:DNA binding"/>
    <property type="evidence" value="ECO:0007669"/>
    <property type="project" value="InterPro"/>
</dbReference>
<dbReference type="Proteomes" id="UP000471298">
    <property type="component" value="Unassembled WGS sequence"/>
</dbReference>
<protein>
    <submittedName>
        <fullName evidence="2">Helix-turn-helix domain-containing protein</fullName>
    </submittedName>
</protein>
<sequence>MAHSRKLIQTIKQQLKQQGITYKQLAKDLHLSESAVKQMFASGNFTLRRLDDICDILGLSFSYLANLADNSAPQKSEIPLALEQQLIEQPKLLLVAYLLIDNWQPDDIQSFYTVDDNEMLALLIQLDRMEIIELQPNNRIRLLLNNEFKWQPNGPIERYFAAQVQHEFLSQDFSADNALRVVRNATITAQSLSDLQIRLAHIGEVFSEISHKEKHLPQRNKMGVTMMLAIRHWEYSAFKQFQRKQAD</sequence>
<gene>
    <name evidence="2" type="ORF">GCU85_05215</name>
</gene>
<comment type="caution">
    <text evidence="2">The sequence shown here is derived from an EMBL/GenBank/DDBJ whole genome shotgun (WGS) entry which is preliminary data.</text>
</comment>
<feature type="domain" description="HTH cro/C1-type" evidence="1">
    <location>
        <begin position="11"/>
        <end position="64"/>
    </location>
</feature>
<accession>A0A6N7EU98</accession>
<dbReference type="SMART" id="SM00530">
    <property type="entry name" value="HTH_XRE"/>
    <property type="match status" value="1"/>
</dbReference>
<organism evidence="2 3">
    <name type="scientific">Ostreibacterium oceani</name>
    <dbReference type="NCBI Taxonomy" id="2654998"/>
    <lineage>
        <taxon>Bacteria</taxon>
        <taxon>Pseudomonadati</taxon>
        <taxon>Pseudomonadota</taxon>
        <taxon>Gammaproteobacteria</taxon>
        <taxon>Cardiobacteriales</taxon>
        <taxon>Ostreibacteriaceae</taxon>
        <taxon>Ostreibacterium</taxon>
    </lineage>
</organism>
<dbReference type="RefSeq" id="WP_152810075.1">
    <property type="nucleotide sequence ID" value="NZ_WHNW01000004.1"/>
</dbReference>
<keyword evidence="3" id="KW-1185">Reference proteome</keyword>
<proteinExistence type="predicted"/>
<dbReference type="CDD" id="cd00093">
    <property type="entry name" value="HTH_XRE"/>
    <property type="match status" value="1"/>
</dbReference>
<dbReference type="AlphaFoldDB" id="A0A6N7EU98"/>
<dbReference type="Pfam" id="PF01381">
    <property type="entry name" value="HTH_3"/>
    <property type="match status" value="1"/>
</dbReference>
<name>A0A6N7EU98_9GAMM</name>
<reference evidence="2 3" key="1">
    <citation type="submission" date="2019-10" db="EMBL/GenBank/DDBJ databases">
        <title>Cardiobacteriales fam. a chemoheterotrophic member of the order Cardiobacteriales, and proposal of Cardiobacteriales fam. nov.</title>
        <authorList>
            <person name="Wang C."/>
        </authorList>
    </citation>
    <scope>NUCLEOTIDE SEQUENCE [LARGE SCALE GENOMIC DNA]</scope>
    <source>
        <strain evidence="2 3">ML27</strain>
    </source>
</reference>
<evidence type="ECO:0000313" key="3">
    <source>
        <dbReference type="Proteomes" id="UP000471298"/>
    </source>
</evidence>
<dbReference type="PROSITE" id="PS50943">
    <property type="entry name" value="HTH_CROC1"/>
    <property type="match status" value="1"/>
</dbReference>
<dbReference type="InParanoid" id="A0A6N7EU98"/>